<dbReference type="PROSITE" id="PS50919">
    <property type="entry name" value="MIR"/>
    <property type="match status" value="2"/>
</dbReference>
<feature type="domain" description="MIR" evidence="4">
    <location>
        <begin position="22"/>
        <end position="76"/>
    </location>
</feature>
<reference evidence="5" key="1">
    <citation type="submission" date="2022-01" db="UniProtKB">
        <authorList>
            <consortium name="EnsemblMetazoa"/>
        </authorList>
    </citation>
    <scope>IDENTIFICATION</scope>
</reference>
<evidence type="ECO:0000256" key="2">
    <source>
        <dbReference type="ARBA" id="ARBA00022737"/>
    </source>
</evidence>
<keyword evidence="6" id="KW-1185">Reference proteome</keyword>
<dbReference type="AlphaFoldDB" id="A0A8I6RVC0"/>
<dbReference type="OrthoDB" id="5588846at2759"/>
<organism evidence="5 6">
    <name type="scientific">Cimex lectularius</name>
    <name type="common">Bed bug</name>
    <name type="synonym">Acanthia lectularia</name>
    <dbReference type="NCBI Taxonomy" id="79782"/>
    <lineage>
        <taxon>Eukaryota</taxon>
        <taxon>Metazoa</taxon>
        <taxon>Ecdysozoa</taxon>
        <taxon>Arthropoda</taxon>
        <taxon>Hexapoda</taxon>
        <taxon>Insecta</taxon>
        <taxon>Pterygota</taxon>
        <taxon>Neoptera</taxon>
        <taxon>Paraneoptera</taxon>
        <taxon>Hemiptera</taxon>
        <taxon>Heteroptera</taxon>
        <taxon>Panheteroptera</taxon>
        <taxon>Cimicomorpha</taxon>
        <taxon>Cimicidae</taxon>
        <taxon>Cimex</taxon>
    </lineage>
</organism>
<evidence type="ECO:0000313" key="6">
    <source>
        <dbReference type="Proteomes" id="UP000494040"/>
    </source>
</evidence>
<dbReference type="PANTHER" id="PTHR46809:SF2">
    <property type="entry name" value="GH21273P"/>
    <property type="match status" value="1"/>
</dbReference>
<dbReference type="GeneID" id="106667193"/>
<evidence type="ECO:0000313" key="5">
    <source>
        <dbReference type="EnsemblMetazoa" id="XP_014250467.1"/>
    </source>
</evidence>
<keyword evidence="1 3" id="KW-0732">Signal</keyword>
<dbReference type="OMA" id="KPQHGTR"/>
<dbReference type="Proteomes" id="UP000494040">
    <property type="component" value="Unassembled WGS sequence"/>
</dbReference>
<feature type="signal peptide" evidence="3">
    <location>
        <begin position="1"/>
        <end position="19"/>
    </location>
</feature>
<dbReference type="InterPro" id="IPR016093">
    <property type="entry name" value="MIR_motif"/>
</dbReference>
<evidence type="ECO:0000259" key="4">
    <source>
        <dbReference type="PROSITE" id="PS50919"/>
    </source>
</evidence>
<proteinExistence type="predicted"/>
<dbReference type="Gene3D" id="2.80.10.50">
    <property type="match status" value="1"/>
</dbReference>
<feature type="chain" id="PRO_5035233091" description="MIR domain-containing protein" evidence="3">
    <location>
        <begin position="20"/>
        <end position="215"/>
    </location>
</feature>
<protein>
    <recommendedName>
        <fullName evidence="4">MIR domain-containing protein</fullName>
    </recommendedName>
</protein>
<dbReference type="PANTHER" id="PTHR46809">
    <property type="entry name" value="STROMAL CELL-DERIVED FACTOR 2-LIKE PROTEIN"/>
    <property type="match status" value="1"/>
</dbReference>
<dbReference type="EnsemblMetazoa" id="XM_014394981.2">
    <property type="protein sequence ID" value="XP_014250467.1"/>
    <property type="gene ID" value="LOC106667193"/>
</dbReference>
<evidence type="ECO:0000256" key="1">
    <source>
        <dbReference type="ARBA" id="ARBA00022729"/>
    </source>
</evidence>
<accession>A0A8I6RVC0</accession>
<feature type="domain" description="MIR" evidence="4">
    <location>
        <begin position="84"/>
        <end position="139"/>
    </location>
</feature>
<dbReference type="Pfam" id="PF02815">
    <property type="entry name" value="MIR"/>
    <property type="match status" value="1"/>
</dbReference>
<dbReference type="RefSeq" id="XP_014250467.1">
    <property type="nucleotide sequence ID" value="XM_014394981.2"/>
</dbReference>
<dbReference type="InterPro" id="IPR036300">
    <property type="entry name" value="MIR_dom_sf"/>
</dbReference>
<dbReference type="SMART" id="SM00472">
    <property type="entry name" value="MIR"/>
    <property type="match status" value="3"/>
</dbReference>
<name>A0A8I6RVC0_CIMLE</name>
<dbReference type="KEGG" id="clec:106667193"/>
<evidence type="ECO:0000256" key="3">
    <source>
        <dbReference type="SAM" id="SignalP"/>
    </source>
</evidence>
<sequence>MKSRSLLLLFQFFVYSVEGQQLQYVTCGSVLKLLNVDHSVRLHSHDVNYGTGSGQQSVTGTLQQDDINSHWLLKGETKKDCPRGKPVKCGDVIRLQHLATNKNLHSHHFSSPLSDNQEVSAYGVNGEGDSGDHWNIICDGEFWEPEKEVLLRHVDTDVYLSVSGRKYGSIINKQMEVMGTNRMTSVHWKASEGIYIHMNDFNPKHDAHSHMHTEL</sequence>
<dbReference type="SUPFAM" id="SSF82109">
    <property type="entry name" value="MIR domain"/>
    <property type="match status" value="1"/>
</dbReference>
<keyword evidence="2" id="KW-0677">Repeat</keyword>